<reference evidence="2" key="2">
    <citation type="submission" date="2021-04" db="EMBL/GenBank/DDBJ databases">
        <authorList>
            <person name="Gilroy R."/>
        </authorList>
    </citation>
    <scope>NUCLEOTIDE SEQUENCE</scope>
    <source>
        <strain evidence="2">CHK186-1790</strain>
    </source>
</reference>
<feature type="domain" description="SGNH hydrolase-type esterase" evidence="1">
    <location>
        <begin position="29"/>
        <end position="203"/>
    </location>
</feature>
<gene>
    <name evidence="2" type="ORF">H9701_03800</name>
</gene>
<evidence type="ECO:0000313" key="3">
    <source>
        <dbReference type="Proteomes" id="UP000823882"/>
    </source>
</evidence>
<comment type="caution">
    <text evidence="2">The sequence shown here is derived from an EMBL/GenBank/DDBJ whole genome shotgun (WGS) entry which is preliminary data.</text>
</comment>
<proteinExistence type="predicted"/>
<dbReference type="PANTHER" id="PTHR30383:SF5">
    <property type="entry name" value="SGNH HYDROLASE-TYPE ESTERASE DOMAIN-CONTAINING PROTEIN"/>
    <property type="match status" value="1"/>
</dbReference>
<dbReference type="InterPro" id="IPR036514">
    <property type="entry name" value="SGNH_hydro_sf"/>
</dbReference>
<dbReference type="SUPFAM" id="SSF52266">
    <property type="entry name" value="SGNH hydrolase"/>
    <property type="match status" value="1"/>
</dbReference>
<dbReference type="Proteomes" id="UP000823882">
    <property type="component" value="Unassembled WGS sequence"/>
</dbReference>
<dbReference type="InterPro" id="IPR051532">
    <property type="entry name" value="Ester_Hydrolysis_Enzymes"/>
</dbReference>
<accession>A0A9D2NZU8</accession>
<protein>
    <submittedName>
        <fullName evidence="2">SGNH/GDSL hydrolase family protein</fullName>
    </submittedName>
</protein>
<dbReference type="EMBL" id="DWWJ01000072">
    <property type="protein sequence ID" value="HJC40661.1"/>
    <property type="molecule type" value="Genomic_DNA"/>
</dbReference>
<evidence type="ECO:0000313" key="2">
    <source>
        <dbReference type="EMBL" id="HJC40661.1"/>
    </source>
</evidence>
<evidence type="ECO:0000259" key="1">
    <source>
        <dbReference type="Pfam" id="PF13472"/>
    </source>
</evidence>
<dbReference type="Gene3D" id="3.40.50.1110">
    <property type="entry name" value="SGNH hydrolase"/>
    <property type="match status" value="1"/>
</dbReference>
<reference evidence="2" key="1">
    <citation type="journal article" date="2021" name="PeerJ">
        <title>Extensive microbial diversity within the chicken gut microbiome revealed by metagenomics and culture.</title>
        <authorList>
            <person name="Gilroy R."/>
            <person name="Ravi A."/>
            <person name="Getino M."/>
            <person name="Pursley I."/>
            <person name="Horton D.L."/>
            <person name="Alikhan N.F."/>
            <person name="Baker D."/>
            <person name="Gharbi K."/>
            <person name="Hall N."/>
            <person name="Watson M."/>
            <person name="Adriaenssens E.M."/>
            <person name="Foster-Nyarko E."/>
            <person name="Jarju S."/>
            <person name="Secka A."/>
            <person name="Antonio M."/>
            <person name="Oren A."/>
            <person name="Chaudhuri R.R."/>
            <person name="La Ragione R."/>
            <person name="Hildebrand F."/>
            <person name="Pallen M.J."/>
        </authorList>
    </citation>
    <scope>NUCLEOTIDE SEQUENCE</scope>
    <source>
        <strain evidence="2">CHK186-1790</strain>
    </source>
</reference>
<name>A0A9D2NZU8_9FIRM</name>
<keyword evidence="2" id="KW-0378">Hydrolase</keyword>
<dbReference type="InterPro" id="IPR013830">
    <property type="entry name" value="SGNH_hydro"/>
</dbReference>
<organism evidence="2 3">
    <name type="scientific">Candidatus Intestinimonas pullistercoris</name>
    <dbReference type="NCBI Taxonomy" id="2838623"/>
    <lineage>
        <taxon>Bacteria</taxon>
        <taxon>Bacillati</taxon>
        <taxon>Bacillota</taxon>
        <taxon>Clostridia</taxon>
        <taxon>Eubacteriales</taxon>
        <taxon>Intestinimonas</taxon>
    </lineage>
</organism>
<dbReference type="PANTHER" id="PTHR30383">
    <property type="entry name" value="THIOESTERASE 1/PROTEASE 1/LYSOPHOSPHOLIPASE L1"/>
    <property type="match status" value="1"/>
</dbReference>
<dbReference type="Pfam" id="PF13472">
    <property type="entry name" value="Lipase_GDSL_2"/>
    <property type="match status" value="1"/>
</dbReference>
<sequence length="220" mass="23975">MKQQKQEMGPPAAGGTAERGRKMSYQIVAFGDSNTRYYLGDTGTPGPLEDAWPAKLEGLLRAQGADVQVENQGYPGVQADFAMEKFASVTAGADLCILGFGTNDAKKLEVPLGEFLSEISAVLDQAAEAGLPLILLGIPWFSQEVAGPELQARLPVWNESLSSLCDQLGIPFVDLYTPFRDDPERWFNEETTPKRHLSAQAHTRVAELLLPLVLKQMDKG</sequence>
<dbReference type="GO" id="GO:0004622">
    <property type="term" value="F:phosphatidylcholine lysophospholipase activity"/>
    <property type="evidence" value="ECO:0007669"/>
    <property type="project" value="TreeGrafter"/>
</dbReference>
<dbReference type="AlphaFoldDB" id="A0A9D2NZU8"/>